<dbReference type="GO" id="GO:0000172">
    <property type="term" value="C:ribonuclease MRP complex"/>
    <property type="evidence" value="ECO:0000318"/>
    <property type="project" value="GO_Central"/>
</dbReference>
<evidence type="ECO:0000259" key="7">
    <source>
        <dbReference type="Pfam" id="PF22770"/>
    </source>
</evidence>
<dbReference type="Pfam" id="PF08170">
    <property type="entry name" value="POPLD"/>
    <property type="match status" value="1"/>
</dbReference>
<dbReference type="Pfam" id="PF06978">
    <property type="entry name" value="POP1_N"/>
    <property type="match status" value="1"/>
</dbReference>
<evidence type="ECO:0000256" key="2">
    <source>
        <dbReference type="ARBA" id="ARBA00022694"/>
    </source>
</evidence>
<proteinExistence type="predicted"/>
<dbReference type="Gramene" id="Pp3c2_6540V3.1">
    <property type="protein sequence ID" value="Pp3c2_6540V3.1"/>
    <property type="gene ID" value="Pp3c2_6540"/>
</dbReference>
<dbReference type="GO" id="GO:0001682">
    <property type="term" value="P:tRNA 5'-leader removal"/>
    <property type="evidence" value="ECO:0007669"/>
    <property type="project" value="InterPro"/>
</dbReference>
<evidence type="ECO:0000313" key="9">
    <source>
        <dbReference type="EnsemblPlants" id="Pp3c2_6540V3.1"/>
    </source>
</evidence>
<gene>
    <name evidence="9" type="primary">LOC112278784</name>
    <name evidence="8" type="ORF">PHYPA_002319</name>
</gene>
<feature type="region of interest" description="Disordered" evidence="4">
    <location>
        <begin position="920"/>
        <end position="958"/>
    </location>
</feature>
<dbReference type="PANTHER" id="PTHR22731:SF3">
    <property type="entry name" value="RIBONUCLEASES P_MRP PROTEIN SUBUNIT POP1"/>
    <property type="match status" value="1"/>
</dbReference>
<dbReference type="EnsemblPlants" id="Pp3c2_6540V3.1">
    <property type="protein sequence ID" value="Pp3c2_6540V3.1"/>
    <property type="gene ID" value="Pp3c2_6540"/>
</dbReference>
<evidence type="ECO:0000313" key="8">
    <source>
        <dbReference type="EMBL" id="PNR59528.1"/>
    </source>
</evidence>
<evidence type="ECO:0000259" key="6">
    <source>
        <dbReference type="Pfam" id="PF08170"/>
    </source>
</evidence>
<dbReference type="AlphaFoldDB" id="A0A2K1L0H3"/>
<dbReference type="InterPro" id="IPR012590">
    <property type="entry name" value="POPLD_dom"/>
</dbReference>
<dbReference type="InterPro" id="IPR039182">
    <property type="entry name" value="Pop1"/>
</dbReference>
<evidence type="ECO:0000256" key="1">
    <source>
        <dbReference type="ARBA" id="ARBA00004123"/>
    </source>
</evidence>
<dbReference type="Pfam" id="PF22770">
    <property type="entry name" value="POP1_C"/>
    <property type="match status" value="1"/>
</dbReference>
<dbReference type="GO" id="GO:0008033">
    <property type="term" value="P:tRNA processing"/>
    <property type="evidence" value="ECO:0000318"/>
    <property type="project" value="GO_Central"/>
</dbReference>
<protein>
    <recommendedName>
        <fullName evidence="11">Pop1 N-terminal domain-containing protein</fullName>
    </recommendedName>
</protein>
<evidence type="ECO:0000256" key="4">
    <source>
        <dbReference type="SAM" id="MobiDB-lite"/>
    </source>
</evidence>
<evidence type="ECO:0000256" key="3">
    <source>
        <dbReference type="ARBA" id="ARBA00023242"/>
    </source>
</evidence>
<dbReference type="GO" id="GO:0005655">
    <property type="term" value="C:nucleolar ribonuclease P complex"/>
    <property type="evidence" value="ECO:0000318"/>
    <property type="project" value="GO_Central"/>
</dbReference>
<reference evidence="8 10" key="1">
    <citation type="journal article" date="2008" name="Science">
        <title>The Physcomitrella genome reveals evolutionary insights into the conquest of land by plants.</title>
        <authorList>
            <person name="Rensing S."/>
            <person name="Lang D."/>
            <person name="Zimmer A."/>
            <person name="Terry A."/>
            <person name="Salamov A."/>
            <person name="Shapiro H."/>
            <person name="Nishiyama T."/>
            <person name="Perroud P.-F."/>
            <person name="Lindquist E."/>
            <person name="Kamisugi Y."/>
            <person name="Tanahashi T."/>
            <person name="Sakakibara K."/>
            <person name="Fujita T."/>
            <person name="Oishi K."/>
            <person name="Shin-I T."/>
            <person name="Kuroki Y."/>
            <person name="Toyoda A."/>
            <person name="Suzuki Y."/>
            <person name="Hashimoto A."/>
            <person name="Yamaguchi K."/>
            <person name="Sugano A."/>
            <person name="Kohara Y."/>
            <person name="Fujiyama A."/>
            <person name="Anterola A."/>
            <person name="Aoki S."/>
            <person name="Ashton N."/>
            <person name="Barbazuk W.B."/>
            <person name="Barker E."/>
            <person name="Bennetzen J."/>
            <person name="Bezanilla M."/>
            <person name="Blankenship R."/>
            <person name="Cho S.H."/>
            <person name="Dutcher S."/>
            <person name="Estelle M."/>
            <person name="Fawcett J.A."/>
            <person name="Gundlach H."/>
            <person name="Hanada K."/>
            <person name="Heyl A."/>
            <person name="Hicks K.A."/>
            <person name="Hugh J."/>
            <person name="Lohr M."/>
            <person name="Mayer K."/>
            <person name="Melkozernov A."/>
            <person name="Murata T."/>
            <person name="Nelson D."/>
            <person name="Pils B."/>
            <person name="Prigge M."/>
            <person name="Reiss B."/>
            <person name="Renner T."/>
            <person name="Rombauts S."/>
            <person name="Rushton P."/>
            <person name="Sanderfoot A."/>
            <person name="Schween G."/>
            <person name="Shiu S.-H."/>
            <person name="Stueber K."/>
            <person name="Theodoulou F.L."/>
            <person name="Tu H."/>
            <person name="Van de Peer Y."/>
            <person name="Verrier P.J."/>
            <person name="Waters E."/>
            <person name="Wood A."/>
            <person name="Yang L."/>
            <person name="Cove D."/>
            <person name="Cuming A."/>
            <person name="Hasebe M."/>
            <person name="Lucas S."/>
            <person name="Mishler D.B."/>
            <person name="Reski R."/>
            <person name="Grigoriev I."/>
            <person name="Quatrano R.S."/>
            <person name="Boore J.L."/>
        </authorList>
    </citation>
    <scope>NUCLEOTIDE SEQUENCE [LARGE SCALE GENOMIC DNA]</scope>
    <source>
        <strain evidence="9 10">cv. Gransden 2004</strain>
    </source>
</reference>
<evidence type="ECO:0000259" key="5">
    <source>
        <dbReference type="Pfam" id="PF06978"/>
    </source>
</evidence>
<keyword evidence="3" id="KW-0539">Nucleus</keyword>
<feature type="compositionally biased region" description="Polar residues" evidence="4">
    <location>
        <begin position="943"/>
        <end position="957"/>
    </location>
</feature>
<dbReference type="RefSeq" id="XP_024368307.1">
    <property type="nucleotide sequence ID" value="XM_024512539.2"/>
</dbReference>
<keyword evidence="2" id="KW-0819">tRNA processing</keyword>
<dbReference type="Gramene" id="Pp3c2_6540V3.3">
    <property type="protein sequence ID" value="Pp3c2_6540V3.3"/>
    <property type="gene ID" value="Pp3c2_6540"/>
</dbReference>
<dbReference type="InterPro" id="IPR009723">
    <property type="entry name" value="Pop1_N"/>
</dbReference>
<dbReference type="EMBL" id="ABEU02000002">
    <property type="protein sequence ID" value="PNR59528.1"/>
    <property type="molecule type" value="Genomic_DNA"/>
</dbReference>
<evidence type="ECO:0000313" key="10">
    <source>
        <dbReference type="Proteomes" id="UP000006727"/>
    </source>
</evidence>
<dbReference type="PaxDb" id="3218-PP1S7_432V6.1"/>
<keyword evidence="10" id="KW-1185">Reference proteome</keyword>
<dbReference type="PANTHER" id="PTHR22731">
    <property type="entry name" value="RIBONUCLEASES P/MRP PROTEIN SUBUNIT POP1"/>
    <property type="match status" value="1"/>
</dbReference>
<feature type="domain" description="POP1 C-terminal" evidence="7">
    <location>
        <begin position="871"/>
        <end position="1036"/>
    </location>
</feature>
<dbReference type="STRING" id="3218.A0A2K1L0H3"/>
<comment type="subcellular location">
    <subcellularLocation>
        <location evidence="1">Nucleus</location>
    </subcellularLocation>
</comment>
<reference evidence="8 10" key="2">
    <citation type="journal article" date="2018" name="Plant J.">
        <title>The Physcomitrella patens chromosome-scale assembly reveals moss genome structure and evolution.</title>
        <authorList>
            <person name="Lang D."/>
            <person name="Ullrich K.K."/>
            <person name="Murat F."/>
            <person name="Fuchs J."/>
            <person name="Jenkins J."/>
            <person name="Haas F.B."/>
            <person name="Piednoel M."/>
            <person name="Gundlach H."/>
            <person name="Van Bel M."/>
            <person name="Meyberg R."/>
            <person name="Vives C."/>
            <person name="Morata J."/>
            <person name="Symeonidi A."/>
            <person name="Hiss M."/>
            <person name="Muchero W."/>
            <person name="Kamisugi Y."/>
            <person name="Saleh O."/>
            <person name="Blanc G."/>
            <person name="Decker E.L."/>
            <person name="van Gessel N."/>
            <person name="Grimwood J."/>
            <person name="Hayes R.D."/>
            <person name="Graham S.W."/>
            <person name="Gunter L.E."/>
            <person name="McDaniel S.F."/>
            <person name="Hoernstein S.N.W."/>
            <person name="Larsson A."/>
            <person name="Li F.W."/>
            <person name="Perroud P.F."/>
            <person name="Phillips J."/>
            <person name="Ranjan P."/>
            <person name="Rokshar D.S."/>
            <person name="Rothfels C.J."/>
            <person name="Schneider L."/>
            <person name="Shu S."/>
            <person name="Stevenson D.W."/>
            <person name="Thummler F."/>
            <person name="Tillich M."/>
            <person name="Villarreal Aguilar J.C."/>
            <person name="Widiez T."/>
            <person name="Wong G.K."/>
            <person name="Wymore A."/>
            <person name="Zhang Y."/>
            <person name="Zimmer A.D."/>
            <person name="Quatrano R.S."/>
            <person name="Mayer K.F.X."/>
            <person name="Goodstein D."/>
            <person name="Casacuberta J.M."/>
            <person name="Vandepoele K."/>
            <person name="Reski R."/>
            <person name="Cuming A.C."/>
            <person name="Tuskan G.A."/>
            <person name="Maumus F."/>
            <person name="Salse J."/>
            <person name="Schmutz J."/>
            <person name="Rensing S.A."/>
        </authorList>
    </citation>
    <scope>NUCLEOTIDE SEQUENCE [LARGE SCALE GENOMIC DNA]</scope>
    <source>
        <strain evidence="9 10">cv. Gransden 2004</strain>
    </source>
</reference>
<sequence>MEGGGGSRHAGAPRMLDVQKFAYARGAELEALYAVLKEKKETHGSDRVAVIPRCLRRRTTAHNRRKSFFWQRKEKKRKFGAVDEAPATVPNAESEGLEAGSKEISVTAKELLCRRTRRRIELKGDEKGGGGCSRDGTQRLVTHVWHAKRFAMKKIWGHWLAEGLPGRGRGSRAVIKWANEAAVLQDASFFSVIELEGSGKCIIDALQLALEPAPTSVELMSPTDQAVYDGANYGRAMLYHMGECSRRAIAPVTYIWRPESKAEEERQMWLWVHAAAFEEALTCLQLLCQKQRACGRDKLQCRSRKGQMGRLDLLGSDANSILHKVLHPVVRQTSQPCDKLGSLCSHDSSSGVSTLRCLESSGGAVVGMEVWDPRNRPDQDIAFQPSILVDAGSDEDRVENIDSTNPNSGSPSTFDHVVVNTLETHLLGNRGAWDWLSMNGQEGLVKPLSEKDLSIKRHKRRLSYIRLDDTSEDIQQESTIAGENSKCHILVIKHAHAMPSACGFSLIMPIAWVRAFWVPLVFAGGRAIGLRERHWLHTDAKLASFPHDYPDCYSYDQHMASKALEYQEIYSRRPPSKRGIWRSELPDWKFLNEAPQLCSENCSTVPNVLTAEFETGISCGAVAAVAETDPSKTSNNDLVLLSSSGPAAPVPQLNTCSTSHYVQAADPDAGIIGATAADDSRIDSTQPGIDAHVFLPSRGLTDQILPGDAVGYCSSDTVGTVPMEVLDKESKPDNTVEFHEEGSSQVVPTPMAIELEDRNDSSGATLDAFISAEKPVLSLEAHGEIEESKNLKVDFVEAAVGERDLSGGGKAGEPSMFVARTKETLQQTLKDCSLHHLPLLTSSSGEALDTNGHSTLQLAGDGSAELIKKGCLVRVLIHAPRKGVFDEEAMIYLPLSSDVDSYFSSPQKWQGFEDPSFHQVQQSSCNKRKKRKQIFKGEGGTPSHGSIQSQNASSQTVLPRPRSEFCSLRVPIGIVTSAMVRGSKSSLAIGVCEVAALGVLRARQMADKRWSSSSDIFLLARNKCSSMYRPALASIVIETGDDLV</sequence>
<dbReference type="FunCoup" id="A0A2K1L0H3">
    <property type="interactions" value="3463"/>
</dbReference>
<dbReference type="Proteomes" id="UP000006727">
    <property type="component" value="Chromosome 2"/>
</dbReference>
<accession>A0A2K1L0H3</accession>
<reference evidence="9" key="3">
    <citation type="submission" date="2020-12" db="UniProtKB">
        <authorList>
            <consortium name="EnsemblPlants"/>
        </authorList>
    </citation>
    <scope>IDENTIFICATION</scope>
</reference>
<dbReference type="InterPro" id="IPR055079">
    <property type="entry name" value="POP1_C"/>
</dbReference>
<organism evidence="8">
    <name type="scientific">Physcomitrium patens</name>
    <name type="common">Spreading-leaved earth moss</name>
    <name type="synonym">Physcomitrella patens</name>
    <dbReference type="NCBI Taxonomy" id="3218"/>
    <lineage>
        <taxon>Eukaryota</taxon>
        <taxon>Viridiplantae</taxon>
        <taxon>Streptophyta</taxon>
        <taxon>Embryophyta</taxon>
        <taxon>Bryophyta</taxon>
        <taxon>Bryophytina</taxon>
        <taxon>Bryopsida</taxon>
        <taxon>Funariidae</taxon>
        <taxon>Funariales</taxon>
        <taxon>Funariaceae</taxon>
        <taxon>Physcomitrium</taxon>
    </lineage>
</organism>
<dbReference type="GeneID" id="112278784"/>
<evidence type="ECO:0008006" key="11">
    <source>
        <dbReference type="Google" id="ProtNLM"/>
    </source>
</evidence>
<feature type="domain" description="Pop1 N-terminal" evidence="5">
    <location>
        <begin position="140"/>
        <end position="197"/>
    </location>
</feature>
<name>A0A2K1L0H3_PHYPA</name>
<dbReference type="EnsemblPlants" id="Pp3c2_6540V3.3">
    <property type="protein sequence ID" value="Pp3c2_6540V3.3"/>
    <property type="gene ID" value="Pp3c2_6540"/>
</dbReference>
<feature type="domain" description="POPLD" evidence="6">
    <location>
        <begin position="503"/>
        <end position="581"/>
    </location>
</feature>